<dbReference type="GO" id="GO:0016706">
    <property type="term" value="F:2-oxoglutarate-dependent dioxygenase activity"/>
    <property type="evidence" value="ECO:0007669"/>
    <property type="project" value="UniProtKB-ARBA"/>
</dbReference>
<protein>
    <recommendedName>
        <fullName evidence="6">TauD/TfdA-like domain-containing protein</fullName>
    </recommendedName>
</protein>
<dbReference type="GO" id="GO:0046872">
    <property type="term" value="F:metal ion binding"/>
    <property type="evidence" value="ECO:0007669"/>
    <property type="project" value="UniProtKB-KW"/>
</dbReference>
<evidence type="ECO:0000256" key="1">
    <source>
        <dbReference type="ARBA" id="ARBA00005896"/>
    </source>
</evidence>
<proteinExistence type="inferred from homology"/>
<evidence type="ECO:0000313" key="8">
    <source>
        <dbReference type="Proteomes" id="UP000445696"/>
    </source>
</evidence>
<feature type="domain" description="TauD/TfdA-like" evidence="6">
    <location>
        <begin position="21"/>
        <end position="310"/>
    </location>
</feature>
<evidence type="ECO:0000256" key="3">
    <source>
        <dbReference type="ARBA" id="ARBA00022964"/>
    </source>
</evidence>
<dbReference type="SUPFAM" id="SSF51197">
    <property type="entry name" value="Clavaminate synthase-like"/>
    <property type="match status" value="1"/>
</dbReference>
<gene>
    <name evidence="7" type="ORF">GQF03_05665</name>
</gene>
<comment type="caution">
    <text evidence="7">The sequence shown here is derived from an EMBL/GenBank/DDBJ whole genome shotgun (WGS) entry which is preliminary data.</text>
</comment>
<dbReference type="InterPro" id="IPR003819">
    <property type="entry name" value="TauD/TfdA-like"/>
</dbReference>
<evidence type="ECO:0000256" key="4">
    <source>
        <dbReference type="ARBA" id="ARBA00023002"/>
    </source>
</evidence>
<dbReference type="Proteomes" id="UP000445696">
    <property type="component" value="Unassembled WGS sequence"/>
</dbReference>
<name>A0A845MDU9_9PROT</name>
<dbReference type="Pfam" id="PF02668">
    <property type="entry name" value="TauD"/>
    <property type="match status" value="1"/>
</dbReference>
<keyword evidence="4" id="KW-0560">Oxidoreductase</keyword>
<keyword evidence="3" id="KW-0223">Dioxygenase</keyword>
<keyword evidence="2" id="KW-0479">Metal-binding</keyword>
<evidence type="ECO:0000259" key="6">
    <source>
        <dbReference type="Pfam" id="PF02668"/>
    </source>
</evidence>
<dbReference type="InterPro" id="IPR042098">
    <property type="entry name" value="TauD-like_sf"/>
</dbReference>
<dbReference type="PANTHER" id="PTHR43779">
    <property type="entry name" value="DIOXYGENASE RV0097-RELATED"/>
    <property type="match status" value="1"/>
</dbReference>
<dbReference type="PANTHER" id="PTHR43779:SF3">
    <property type="entry name" value="(3R)-3-[(CARBOXYMETHYL)AMINO]FATTY ACID OXYGENASE_DECARBOXYLASE"/>
    <property type="match status" value="1"/>
</dbReference>
<evidence type="ECO:0000313" key="7">
    <source>
        <dbReference type="EMBL" id="MZR21812.1"/>
    </source>
</evidence>
<dbReference type="RefSeq" id="WP_161338248.1">
    <property type="nucleotide sequence ID" value="NZ_JBHSDG010000001.1"/>
</dbReference>
<keyword evidence="8" id="KW-1185">Reference proteome</keyword>
<organism evidence="7 8">
    <name type="scientific">Sneathiella chungangensis</name>
    <dbReference type="NCBI Taxonomy" id="1418234"/>
    <lineage>
        <taxon>Bacteria</taxon>
        <taxon>Pseudomonadati</taxon>
        <taxon>Pseudomonadota</taxon>
        <taxon>Alphaproteobacteria</taxon>
        <taxon>Sneathiellales</taxon>
        <taxon>Sneathiellaceae</taxon>
        <taxon>Sneathiella</taxon>
    </lineage>
</organism>
<dbReference type="Gene3D" id="3.60.130.10">
    <property type="entry name" value="Clavaminate synthase-like"/>
    <property type="match status" value="1"/>
</dbReference>
<dbReference type="OrthoDB" id="7346227at2"/>
<dbReference type="EMBL" id="WTVA01000002">
    <property type="protein sequence ID" value="MZR21812.1"/>
    <property type="molecule type" value="Genomic_DNA"/>
</dbReference>
<accession>A0A845MDU9</accession>
<dbReference type="AlphaFoldDB" id="A0A845MDU9"/>
<evidence type="ECO:0000256" key="2">
    <source>
        <dbReference type="ARBA" id="ARBA00022723"/>
    </source>
</evidence>
<comment type="similarity">
    <text evidence="1">Belongs to the TfdA dioxygenase family.</text>
</comment>
<evidence type="ECO:0000256" key="5">
    <source>
        <dbReference type="ARBA" id="ARBA00023004"/>
    </source>
</evidence>
<sequence length="314" mass="36334">MNFDDLKATENQPVCSDEVKYAQLSNTFGAEVSGLDMSDDISDAIKSDLKHALFKHQILLFRQQELSEDQQVRFAQLFGPCRILWQNQHYPSKNDHAHYLSNVDAKGQPIGRHPDPGSTHWHSDGSWARQPSRATVLYGIQVPEGEGATHFANMYQLFASLDPQTKEYFETLNAEHNFELARASRQQRMPWQWFHSEVDRQPLVAQLKWWKSVLGRRLRDGAVYHPVVRRHPETGRPALFIGDHAWRISKRFWPAGIKLMKEINSLKIDPSATYTHQWQAGDLIIWDNGSVLHKVGEYNILDQVRIMRRCVVEN</sequence>
<reference evidence="7 8" key="1">
    <citation type="journal article" date="2014" name="Int. J. Syst. Evol. Microbiol.">
        <title>Sneathiella chungangensis sp. nov., isolated from a marine sand, and emended description of the genus Sneathiella.</title>
        <authorList>
            <person name="Siamphan C."/>
            <person name="Kim H."/>
            <person name="Lee J.S."/>
            <person name="Kim W."/>
        </authorList>
    </citation>
    <scope>NUCLEOTIDE SEQUENCE [LARGE SCALE GENOMIC DNA]</scope>
    <source>
        <strain evidence="7 8">KCTC 32476</strain>
    </source>
</reference>
<keyword evidence="5" id="KW-0408">Iron</keyword>
<dbReference type="InterPro" id="IPR051178">
    <property type="entry name" value="TfdA_dioxygenase"/>
</dbReference>